<dbReference type="RefSeq" id="WP_110438002.1">
    <property type="nucleotide sequence ID" value="NZ_CP033087.1"/>
</dbReference>
<dbReference type="OrthoDB" id="7979217at2"/>
<dbReference type="Gene3D" id="3.60.10.10">
    <property type="entry name" value="Endonuclease/exonuclease/phosphatase"/>
    <property type="match status" value="1"/>
</dbReference>
<keyword evidence="2" id="KW-0378">Hydrolase</keyword>
<sequence length="218" mass="24495">MTLSITPHYKIPNIPKIFSQMKIISWNLLRKIGASPYDVAYLINNHKPDLLLMQEATEEINILPDLVGGYYSRFPLPGRIHGVACWSPYPFFSPPTICDLPRGTLIKRVAQLIDYGNFWIANVHLSHGQILNRKQLQALAGILPDHAAVLGDFNQIGPALLHGFRDVGPNEPTHKMANLVPIRLDRCLIKGMECIASQVLSRFTSDHHPIMVILRPVL</sequence>
<evidence type="ECO:0000313" key="2">
    <source>
        <dbReference type="EMBL" id="PXZ01482.1"/>
    </source>
</evidence>
<protein>
    <submittedName>
        <fullName evidence="2">Endonuclease</fullName>
    </submittedName>
</protein>
<evidence type="ECO:0000313" key="3">
    <source>
        <dbReference type="Proteomes" id="UP000247565"/>
    </source>
</evidence>
<proteinExistence type="predicted"/>
<reference evidence="2 3" key="1">
    <citation type="submission" date="2018-05" db="EMBL/GenBank/DDBJ databases">
        <title>Reference genomes for bee gut microbiota database.</title>
        <authorList>
            <person name="Ellegaard K.M."/>
        </authorList>
    </citation>
    <scope>NUCLEOTIDE SEQUENCE [LARGE SCALE GENOMIC DNA]</scope>
    <source>
        <strain evidence="2 3">ESL0284</strain>
    </source>
</reference>
<name>A0A318MXQ1_9PROT</name>
<dbReference type="GeneID" id="83702899"/>
<dbReference type="EMBL" id="QGLT01000001">
    <property type="protein sequence ID" value="PXZ01482.1"/>
    <property type="molecule type" value="Genomic_DNA"/>
</dbReference>
<dbReference type="Pfam" id="PF03372">
    <property type="entry name" value="Exo_endo_phos"/>
    <property type="match status" value="1"/>
</dbReference>
<dbReference type="Proteomes" id="UP000247565">
    <property type="component" value="Unassembled WGS sequence"/>
</dbReference>
<accession>A0A318MXQ1</accession>
<keyword evidence="3" id="KW-1185">Reference proteome</keyword>
<dbReference type="SUPFAM" id="SSF56219">
    <property type="entry name" value="DNase I-like"/>
    <property type="match status" value="1"/>
</dbReference>
<keyword evidence="2" id="KW-0255">Endonuclease</keyword>
<gene>
    <name evidence="2" type="ORF">DK869_00265</name>
</gene>
<dbReference type="AlphaFoldDB" id="A0A318MXQ1"/>
<dbReference type="GO" id="GO:0004519">
    <property type="term" value="F:endonuclease activity"/>
    <property type="evidence" value="ECO:0007669"/>
    <property type="project" value="UniProtKB-KW"/>
</dbReference>
<feature type="domain" description="Endonuclease/exonuclease/phosphatase" evidence="1">
    <location>
        <begin position="24"/>
        <end position="207"/>
    </location>
</feature>
<dbReference type="InterPro" id="IPR036691">
    <property type="entry name" value="Endo/exonu/phosph_ase_sf"/>
</dbReference>
<organism evidence="2 3">
    <name type="scientific">Commensalibacter melissae</name>
    <dbReference type="NCBI Taxonomy" id="2070537"/>
    <lineage>
        <taxon>Bacteria</taxon>
        <taxon>Pseudomonadati</taxon>
        <taxon>Pseudomonadota</taxon>
        <taxon>Alphaproteobacteria</taxon>
        <taxon>Acetobacterales</taxon>
        <taxon>Acetobacteraceae</taxon>
    </lineage>
</organism>
<comment type="caution">
    <text evidence="2">The sequence shown here is derived from an EMBL/GenBank/DDBJ whole genome shotgun (WGS) entry which is preliminary data.</text>
</comment>
<dbReference type="InterPro" id="IPR005135">
    <property type="entry name" value="Endo/exonuclease/phosphatase"/>
</dbReference>
<keyword evidence="2" id="KW-0540">Nuclease</keyword>
<evidence type="ECO:0000259" key="1">
    <source>
        <dbReference type="Pfam" id="PF03372"/>
    </source>
</evidence>